<evidence type="ECO:0000259" key="3">
    <source>
        <dbReference type="PROSITE" id="PS51471"/>
    </source>
</evidence>
<dbReference type="PANTHER" id="PTHR31573">
    <property type="entry name" value="ALPHA-KETOGLUTARATE-DEPENDENT DIOXYGENASE ALKB HOMOLOG 2"/>
    <property type="match status" value="1"/>
</dbReference>
<dbReference type="OrthoDB" id="2163491at2759"/>
<dbReference type="InterPro" id="IPR032852">
    <property type="entry name" value="ALKBH2"/>
</dbReference>
<gene>
    <name evidence="4" type="ORF">P167DRAFT_577171</name>
</gene>
<feature type="compositionally biased region" description="Basic and acidic residues" evidence="2">
    <location>
        <begin position="80"/>
        <end position="90"/>
    </location>
</feature>
<organism evidence="4 5">
    <name type="scientific">Morchella conica CCBAS932</name>
    <dbReference type="NCBI Taxonomy" id="1392247"/>
    <lineage>
        <taxon>Eukaryota</taxon>
        <taxon>Fungi</taxon>
        <taxon>Dikarya</taxon>
        <taxon>Ascomycota</taxon>
        <taxon>Pezizomycotina</taxon>
        <taxon>Pezizomycetes</taxon>
        <taxon>Pezizales</taxon>
        <taxon>Morchellaceae</taxon>
        <taxon>Morchella</taxon>
    </lineage>
</organism>
<keyword evidence="5" id="KW-1185">Reference proteome</keyword>
<feature type="region of interest" description="Disordered" evidence="2">
    <location>
        <begin position="1127"/>
        <end position="1169"/>
    </location>
</feature>
<feature type="compositionally biased region" description="Polar residues" evidence="2">
    <location>
        <begin position="245"/>
        <end position="255"/>
    </location>
</feature>
<proteinExistence type="predicted"/>
<dbReference type="GO" id="GO:0035516">
    <property type="term" value="F:broad specificity oxidative DNA demethylase activity"/>
    <property type="evidence" value="ECO:0007669"/>
    <property type="project" value="TreeGrafter"/>
</dbReference>
<dbReference type="Gene3D" id="2.60.120.590">
    <property type="entry name" value="Alpha-ketoglutarate-dependent dioxygenase AlkB-like"/>
    <property type="match status" value="1"/>
</dbReference>
<protein>
    <recommendedName>
        <fullName evidence="3">Fe2OG dioxygenase domain-containing protein</fullName>
    </recommendedName>
</protein>
<feature type="region of interest" description="Disordered" evidence="2">
    <location>
        <begin position="550"/>
        <end position="596"/>
    </location>
</feature>
<feature type="region of interest" description="Disordered" evidence="2">
    <location>
        <begin position="1"/>
        <end position="121"/>
    </location>
</feature>
<feature type="region of interest" description="Disordered" evidence="2">
    <location>
        <begin position="149"/>
        <end position="196"/>
    </location>
</feature>
<feature type="compositionally biased region" description="Low complexity" evidence="2">
    <location>
        <begin position="46"/>
        <end position="64"/>
    </location>
</feature>
<feature type="binding site" evidence="1">
    <location>
        <position position="1200"/>
    </location>
    <ligand>
        <name>2-oxoglutarate</name>
        <dbReference type="ChEBI" id="CHEBI:16810"/>
    </ligand>
</feature>
<dbReference type="STRING" id="1392247.A0A3N4KUW3"/>
<evidence type="ECO:0000313" key="5">
    <source>
        <dbReference type="Proteomes" id="UP000277580"/>
    </source>
</evidence>
<feature type="compositionally biased region" description="Basic residues" evidence="2">
    <location>
        <begin position="231"/>
        <end position="240"/>
    </location>
</feature>
<feature type="domain" description="Fe2OG dioxygenase" evidence="3">
    <location>
        <begin position="1076"/>
        <end position="1219"/>
    </location>
</feature>
<dbReference type="Proteomes" id="UP000277580">
    <property type="component" value="Unassembled WGS sequence"/>
</dbReference>
<feature type="region of interest" description="Disordered" evidence="2">
    <location>
        <begin position="213"/>
        <end position="304"/>
    </location>
</feature>
<feature type="compositionally biased region" description="Acidic residues" evidence="2">
    <location>
        <begin position="1145"/>
        <end position="1159"/>
    </location>
</feature>
<dbReference type="Pfam" id="PF13532">
    <property type="entry name" value="2OG-FeII_Oxy_2"/>
    <property type="match status" value="1"/>
</dbReference>
<evidence type="ECO:0000313" key="4">
    <source>
        <dbReference type="EMBL" id="RPB09565.1"/>
    </source>
</evidence>
<accession>A0A3N4KUW3</accession>
<dbReference type="GO" id="GO:0008198">
    <property type="term" value="F:ferrous iron binding"/>
    <property type="evidence" value="ECO:0007669"/>
    <property type="project" value="TreeGrafter"/>
</dbReference>
<dbReference type="InParanoid" id="A0A3N4KUW3"/>
<dbReference type="InterPro" id="IPR005123">
    <property type="entry name" value="Oxoglu/Fe-dep_dioxygenase_dom"/>
</dbReference>
<reference evidence="4 5" key="1">
    <citation type="journal article" date="2018" name="Nat. Ecol. Evol.">
        <title>Pezizomycetes genomes reveal the molecular basis of ectomycorrhizal truffle lifestyle.</title>
        <authorList>
            <person name="Murat C."/>
            <person name="Payen T."/>
            <person name="Noel B."/>
            <person name="Kuo A."/>
            <person name="Morin E."/>
            <person name="Chen J."/>
            <person name="Kohler A."/>
            <person name="Krizsan K."/>
            <person name="Balestrini R."/>
            <person name="Da Silva C."/>
            <person name="Montanini B."/>
            <person name="Hainaut M."/>
            <person name="Levati E."/>
            <person name="Barry K.W."/>
            <person name="Belfiori B."/>
            <person name="Cichocki N."/>
            <person name="Clum A."/>
            <person name="Dockter R.B."/>
            <person name="Fauchery L."/>
            <person name="Guy J."/>
            <person name="Iotti M."/>
            <person name="Le Tacon F."/>
            <person name="Lindquist E.A."/>
            <person name="Lipzen A."/>
            <person name="Malagnac F."/>
            <person name="Mello A."/>
            <person name="Molinier V."/>
            <person name="Miyauchi S."/>
            <person name="Poulain J."/>
            <person name="Riccioni C."/>
            <person name="Rubini A."/>
            <person name="Sitrit Y."/>
            <person name="Splivallo R."/>
            <person name="Traeger S."/>
            <person name="Wang M."/>
            <person name="Zifcakova L."/>
            <person name="Wipf D."/>
            <person name="Zambonelli A."/>
            <person name="Paolocci F."/>
            <person name="Nowrousian M."/>
            <person name="Ottonello S."/>
            <person name="Baldrian P."/>
            <person name="Spatafora J.W."/>
            <person name="Henrissat B."/>
            <person name="Nagy L.G."/>
            <person name="Aury J.M."/>
            <person name="Wincker P."/>
            <person name="Grigoriev I.V."/>
            <person name="Bonfante P."/>
            <person name="Martin F.M."/>
        </authorList>
    </citation>
    <scope>NUCLEOTIDE SEQUENCE [LARGE SCALE GENOMIC DNA]</scope>
    <source>
        <strain evidence="4 5">CCBAS932</strain>
    </source>
</reference>
<dbReference type="GO" id="GO:0051747">
    <property type="term" value="F:cytosine C-5 DNA demethylase activity"/>
    <property type="evidence" value="ECO:0007669"/>
    <property type="project" value="TreeGrafter"/>
</dbReference>
<dbReference type="PROSITE" id="PS51471">
    <property type="entry name" value="FE2OG_OXY"/>
    <property type="match status" value="1"/>
</dbReference>
<name>A0A3N4KUW3_9PEZI</name>
<evidence type="ECO:0000256" key="1">
    <source>
        <dbReference type="PIRSR" id="PIRSR632852-1"/>
    </source>
</evidence>
<dbReference type="InterPro" id="IPR027450">
    <property type="entry name" value="AlkB-like"/>
</dbReference>
<dbReference type="SUPFAM" id="SSF51197">
    <property type="entry name" value="Clavaminate synthase-like"/>
    <property type="match status" value="1"/>
</dbReference>
<evidence type="ECO:0000256" key="2">
    <source>
        <dbReference type="SAM" id="MobiDB-lite"/>
    </source>
</evidence>
<dbReference type="PANTHER" id="PTHR31573:SF4">
    <property type="entry name" value="FE2OG DIOXYGENASE DOMAIN-CONTAINING PROTEIN"/>
    <property type="match status" value="1"/>
</dbReference>
<dbReference type="EMBL" id="ML119151">
    <property type="protein sequence ID" value="RPB09565.1"/>
    <property type="molecule type" value="Genomic_DNA"/>
</dbReference>
<feature type="binding site" evidence="1">
    <location>
        <position position="1085"/>
    </location>
    <ligand>
        <name>2-oxoglutarate</name>
        <dbReference type="ChEBI" id="CHEBI:16810"/>
    </ligand>
</feature>
<dbReference type="InterPro" id="IPR037151">
    <property type="entry name" value="AlkB-like_sf"/>
</dbReference>
<feature type="binding site" evidence="1">
    <location>
        <position position="1094"/>
    </location>
    <ligand>
        <name>2-oxoglutarate</name>
        <dbReference type="ChEBI" id="CHEBI:16810"/>
    </ligand>
</feature>
<feature type="compositionally biased region" description="Low complexity" evidence="2">
    <location>
        <begin position="401"/>
        <end position="410"/>
    </location>
</feature>
<sequence>MTEPVRDSPEDEMQDSITLSAAPQSKPCLEGAFGNPTSTFIKDEVPASPTYSFSSMSTLSSVSDLDSDSDSESLPLPSEVKSEVVDSRDDALEDMGNVTHADSLPPEKTDPPQKIYQKSRAREVDVCADVDTVEAFRVARAIAATEDSAFSIIGPRELRSSSKPNSAKKTPPNPYNGDNTKTPRKKNKLSVNTGSGAITESVVSSTAIEQDYEHIKNEELKPSTTIYSSPNKRHARKRKVETHDSIQQLGHTLSLENPAPPKKPGRKRFSRWTWVEIEDAETPESKIQEEGLPNEPAKRPASLPPDYSAQQFSFRAGYLSNSDKDLIRQSRALSEGADKLRDPKPIVPTITRKRGILANTAITSGRLRPRKELSTSSSRRFRKSASDFTPSNKFIDNGAETSTASSSRARPLAGESGLNALAEYQNEKADNRVDITNRLHVQPDAGGETTAKVTTCLDYGSEILTPKRQKLNSGAKSVQNCGEQVVTPSPFAVISNAERFGSGVFTLVNDIWMIPKICHKCLRVRQFCDRRTPCDRCSKVGSECTRDEGLIPAKLKPPKDEFHQFSPTPETSPQRKRVRKAWKPPNHTPQLSNETQNPIAPKIKKTRVKREVMNRPHIEYSGQEMSMILHDPQANKPPGIRRPEIWCESRQELCESLTYFRSYQGGCYGHNGLVLGSLLDGFPSPRDFVDGKVVITHTGGKSGNDEDGHRRLLASQTKDDKTIKYLLRNIVDKSPLVLIMGKNCAISPSKIPHTYCVMAWFKVTVGWAEKDPVTGLARWKFRFEKLDTTEDGWWAGEPSVESEHPEEMVMGTCRTCKTESPHIYKEGWMCLDQECSQFWQLDGKDAPAELEYTQNFIFCRTPWPQENLMPPSELAPTLDENRDIFYNGEDVSRIYWKGMWCHECGRLNCRELWAGWKCLSCGYTINPPRTIFTAASLANPHRPIFTGPAVPTNFCHEDVAYKRFIVDGMTVMQYMFGGCGTVTHILANKNTNARPKDADWLLEHYQSIEMPFKRFPLQNHKSRGTLLTQQFSFNCGAPYKFIAKVDSSPFDKSPPVVSQALSLITARAKLVYANAEFNEILNVGYFEGQKMDYHDDGEAGLGETVASVSLGAPARMRFRLKKKHVKDSHLWTTKPPALQQHDNLNMDDEDEDEENEDLPDLQRKTSARASKDTRVKLDLCLNHGDVMVMSGPGIQKYWEHSVIPLGKFRIAATARFIHSNHAGVREQLVDMGAVTASTENASSDSVSLQSQPSGEIQQVPVSKQYKHENSGGEDNTAGIVNNALDETLLHPTLSESQSIQQALVPYGTDTAAAITNTSHERAQEFPKFPTADIFHPIDVPIQTADNSFFSPSTASLFNGMQPPENTEFYKSRKLPELSKNIPI</sequence>
<feature type="region of interest" description="Disordered" evidence="2">
    <location>
        <begin position="367"/>
        <end position="411"/>
    </location>
</feature>
<dbReference type="GO" id="GO:0006307">
    <property type="term" value="P:DNA alkylation repair"/>
    <property type="evidence" value="ECO:0007669"/>
    <property type="project" value="TreeGrafter"/>
</dbReference>